<reference evidence="3 4" key="1">
    <citation type="submission" date="2018-06" db="EMBL/GenBank/DDBJ databases">
        <title>Comparative genomics of Bradyrhizobium nodulating Arachidis hypogaea.</title>
        <authorList>
            <person name="Li Y."/>
        </authorList>
    </citation>
    <scope>NUCLEOTIDE SEQUENCE [LARGE SCALE GENOMIC DNA]</scope>
    <source>
        <strain evidence="3 4">CCBAU 051107</strain>
    </source>
</reference>
<proteinExistence type="predicted"/>
<organism evidence="3 4">
    <name type="scientific">Bradyrhizobium arachidis</name>
    <dbReference type="NCBI Taxonomy" id="858423"/>
    <lineage>
        <taxon>Bacteria</taxon>
        <taxon>Pseudomonadati</taxon>
        <taxon>Pseudomonadota</taxon>
        <taxon>Alphaproteobacteria</taxon>
        <taxon>Hyphomicrobiales</taxon>
        <taxon>Nitrobacteraceae</taxon>
        <taxon>Bradyrhizobium</taxon>
    </lineage>
</organism>
<evidence type="ECO:0000313" key="4">
    <source>
        <dbReference type="Proteomes" id="UP000594015"/>
    </source>
</evidence>
<gene>
    <name evidence="3" type="ORF">WN72_13150</name>
</gene>
<dbReference type="SUPFAM" id="SSF88874">
    <property type="entry name" value="Receptor-binding domain of short tail fibre protein gp12"/>
    <property type="match status" value="1"/>
</dbReference>
<feature type="domain" description="Phage tail collar" evidence="2">
    <location>
        <begin position="329"/>
        <end position="348"/>
    </location>
</feature>
<protein>
    <recommendedName>
        <fullName evidence="2">Phage tail collar domain-containing protein</fullName>
    </recommendedName>
</protein>
<evidence type="ECO:0000259" key="2">
    <source>
        <dbReference type="Pfam" id="PF07484"/>
    </source>
</evidence>
<evidence type="ECO:0000256" key="1">
    <source>
        <dbReference type="SAM" id="SignalP"/>
    </source>
</evidence>
<name>A0AAE7NMU6_9BRAD</name>
<dbReference type="Gene3D" id="3.90.1340.10">
    <property type="entry name" value="Phage tail collar domain"/>
    <property type="match status" value="1"/>
</dbReference>
<dbReference type="KEGG" id="barh:WN72_13150"/>
<dbReference type="Proteomes" id="UP000594015">
    <property type="component" value="Chromosome"/>
</dbReference>
<dbReference type="InterPro" id="IPR037053">
    <property type="entry name" value="Phage_tail_collar_dom_sf"/>
</dbReference>
<evidence type="ECO:0000313" key="3">
    <source>
        <dbReference type="EMBL" id="QOZ67156.1"/>
    </source>
</evidence>
<feature type="chain" id="PRO_5042016407" description="Phage tail collar domain-containing protein" evidence="1">
    <location>
        <begin position="25"/>
        <end position="476"/>
    </location>
</feature>
<dbReference type="EMBL" id="CP030050">
    <property type="protein sequence ID" value="QOZ67156.1"/>
    <property type="molecule type" value="Genomic_DNA"/>
</dbReference>
<dbReference type="Pfam" id="PF07484">
    <property type="entry name" value="Collar"/>
    <property type="match status" value="1"/>
</dbReference>
<dbReference type="AlphaFoldDB" id="A0AAE7NMU6"/>
<dbReference type="InterPro" id="IPR011083">
    <property type="entry name" value="Phage_tail_collar_dom"/>
</dbReference>
<sequence length="476" mass="47333">MKASTAHIGAAAIIALAIANPARGGTLLPPGEQTFFNNDGSPLSAGCVYFYVPGTLSPKATYTDSSQTIANTNPVQLDAAGRAIIYGTGTYRQIVKATGPNAATPCSPAGAQIWDQITASTDSSATIFAGASVGTPNAITVNAPSFSGTDGQVINYISTNTNTGPATFNPSGFGAVQIVRDSSTGPQALTGGELVATNAVSLIYDATAGTFHILSPVNWPNTSGVPVGTVITTAGFTAPTNYAFAYGQAVSRTAFSALFSSLTLAQSGSISSGSPTITGVADITQLGSGMPVEALGIPAGTTITGCSGTSCTMSANATSTRTGTITYFAYGNGDGSTTFNLPDYRGRIMVARTNMGGADPGTLTSTYYGTSPTALGNPGGAQSSTLVTANLPPYTPAGSITNGAITVVPAGSSFLPNNGGSIISNSSPSGVFGGSGTLSASQATSTFSGTAQGGISSAFSRVPPSKIVNYAIRLTP</sequence>
<accession>A0AAE7NMU6</accession>
<keyword evidence="1" id="KW-0732">Signal</keyword>
<dbReference type="RefSeq" id="WP_143130723.1">
    <property type="nucleotide sequence ID" value="NZ_CP030050.1"/>
</dbReference>
<feature type="signal peptide" evidence="1">
    <location>
        <begin position="1"/>
        <end position="24"/>
    </location>
</feature>